<dbReference type="SUPFAM" id="SSF50978">
    <property type="entry name" value="WD40 repeat-like"/>
    <property type="match status" value="1"/>
</dbReference>
<feature type="compositionally biased region" description="Basic and acidic residues" evidence="1">
    <location>
        <begin position="301"/>
        <end position="326"/>
    </location>
</feature>
<feature type="compositionally biased region" description="Acidic residues" evidence="1">
    <location>
        <begin position="329"/>
        <end position="343"/>
    </location>
</feature>
<proteinExistence type="predicted"/>
<dbReference type="VEuPathDB" id="AmoebaDB:EHI7A_065460"/>
<organism evidence="2 3">
    <name type="scientific">Entamoeba histolytica</name>
    <dbReference type="NCBI Taxonomy" id="5759"/>
    <lineage>
        <taxon>Eukaryota</taxon>
        <taxon>Amoebozoa</taxon>
        <taxon>Evosea</taxon>
        <taxon>Archamoebae</taxon>
        <taxon>Mastigamoebida</taxon>
        <taxon>Entamoebidae</taxon>
        <taxon>Entamoeba</taxon>
    </lineage>
</organism>
<dbReference type="PANTHER" id="PTHR44675:SF1">
    <property type="entry name" value="P21-ACTIVATED PROTEIN KINASE-INTERACTING PROTEIN 1"/>
    <property type="match status" value="1"/>
</dbReference>
<feature type="compositionally biased region" description="Basic and acidic residues" evidence="1">
    <location>
        <begin position="249"/>
        <end position="258"/>
    </location>
</feature>
<gene>
    <name evidence="2" type="ORF">CL6EHI_000520</name>
</gene>
<dbReference type="Proteomes" id="UP000078387">
    <property type="component" value="Unassembled WGS sequence"/>
</dbReference>
<feature type="region of interest" description="Disordered" evidence="1">
    <location>
        <begin position="249"/>
        <end position="343"/>
    </location>
</feature>
<dbReference type="VEuPathDB" id="AmoebaDB:EHI_000520"/>
<dbReference type="InterPro" id="IPR001680">
    <property type="entry name" value="WD40_rpt"/>
</dbReference>
<dbReference type="InterPro" id="IPR036322">
    <property type="entry name" value="WD40_repeat_dom_sf"/>
</dbReference>
<feature type="compositionally biased region" description="Acidic residues" evidence="1">
    <location>
        <begin position="259"/>
        <end position="270"/>
    </location>
</feature>
<dbReference type="VEuPathDB" id="AmoebaDB:EHI5A_099390"/>
<dbReference type="Gene3D" id="2.130.10.10">
    <property type="entry name" value="YVTN repeat-like/Quinoprotein amine dehydrogenase"/>
    <property type="match status" value="1"/>
</dbReference>
<evidence type="ECO:0000313" key="3">
    <source>
        <dbReference type="Proteomes" id="UP000078387"/>
    </source>
</evidence>
<dbReference type="VEuPathDB" id="AmoebaDB:EHI8A_068080"/>
<dbReference type="SMART" id="SM00320">
    <property type="entry name" value="WD40"/>
    <property type="match status" value="4"/>
</dbReference>
<name>A0A5K1TUI8_ENTHI</name>
<dbReference type="InterPro" id="IPR015943">
    <property type="entry name" value="WD40/YVTN_repeat-like_dom_sf"/>
</dbReference>
<comment type="caution">
    <text evidence="2">The sequence shown here is derived from an EMBL/GenBank/DDBJ whole genome shotgun (WGS) entry which is preliminary data.</text>
</comment>
<evidence type="ECO:0000256" key="1">
    <source>
        <dbReference type="SAM" id="MobiDB-lite"/>
    </source>
</evidence>
<protein>
    <submittedName>
        <fullName evidence="2">WD domain containing protein</fullName>
    </submittedName>
</protein>
<dbReference type="PANTHER" id="PTHR44675">
    <property type="entry name" value="PAK1 INTERACTING PROTEIN 1"/>
    <property type="match status" value="1"/>
</dbReference>
<evidence type="ECO:0000313" key="2">
    <source>
        <dbReference type="EMBL" id="GAT94184.1"/>
    </source>
</evidence>
<dbReference type="VEuPathDB" id="AmoebaDB:KM1_124230"/>
<accession>A0A5K1TUI8</accession>
<dbReference type="AlphaFoldDB" id="A0A5K1TUI8"/>
<dbReference type="OMA" id="WDIKSAH"/>
<reference evidence="2 3" key="1">
    <citation type="submission" date="2016-05" db="EMBL/GenBank/DDBJ databases">
        <title>First whole genome sequencing of Entamoeba histolytica HM1:IMSS-clone-6.</title>
        <authorList>
            <person name="Mukherjee Avik.K."/>
            <person name="Izumyama S."/>
            <person name="Nakada-Tsukui K."/>
            <person name="Nozaki T."/>
        </authorList>
    </citation>
    <scope>NUCLEOTIDE SEQUENCE [LARGE SCALE GENOMIC DNA]</scope>
    <source>
        <strain evidence="2 3">HM1:IMSS clone 6</strain>
    </source>
</reference>
<dbReference type="EMBL" id="BDEQ01000001">
    <property type="protein sequence ID" value="GAT94184.1"/>
    <property type="molecule type" value="Genomic_DNA"/>
</dbReference>
<sequence>MSIVAVGSYNSFLSGWEFQSNENLELKSKQLFGFKVDKNCIKTVSVSPHYLALGGTDDLIRLYDLTIKREVCTLMDHSGTVNKIVILNEEMISCSDDGNIIFYKLSPKKVDLINKIHVSKDGVIDIALDSTGKICLCIGKKYMKVVDLYRGKVAFETKLTFDPETINWVHNDEFFCISHKNLITVYNRKFEEFKILECDPKQVVRVASSFDNLLMIGTDKGEIITWDFITPEEIKETIEKEEEIINKFNELKESGDSNEKEEEEKEEDNDLKEQKSDSDISLNSDDEKVATANIEEMETIEQTKEKMENEKQEETEKADEKIKGGNEDNSNEEDIDIEEDEKEQEYPMKQIIQTSEGRIRGVQQIIVGEWVGFAVGYSDGKLLIIDREGNIALEMNTGMRITALGATSF</sequence>
<dbReference type="InterPro" id="IPR051959">
    <property type="entry name" value="PAK1-Kinase_Regulator"/>
</dbReference>